<sequence>MRITHLGHACLLVEVADVRVLIDPGAFVDDFSEAHDLDAVVVTHRHPDHLDPQRLPGILADNPNATLLCDPESVTAFADLGVEAREHGGASTRIGGVTITPFGDQHALIHDDLPRITNVGVRLDADGEPSFFHPGDALDAVPGHVDVLAFPLQAPWQRSRDMTAFLRRFGAPHAVPIHDGLLQRRGRDLYLGQAAQLGCADTRIHDLAGAGPVEFRDGA</sequence>
<evidence type="ECO:0000313" key="2">
    <source>
        <dbReference type="Proteomes" id="UP001500390"/>
    </source>
</evidence>
<evidence type="ECO:0000313" key="1">
    <source>
        <dbReference type="EMBL" id="GAA4400049.1"/>
    </source>
</evidence>
<gene>
    <name evidence="1" type="ORF">GCM10023153_27100</name>
</gene>
<dbReference type="SUPFAM" id="SSF56281">
    <property type="entry name" value="Metallo-hydrolase/oxidoreductase"/>
    <property type="match status" value="1"/>
</dbReference>
<dbReference type="PANTHER" id="PTHR43546:SF3">
    <property type="entry name" value="UPF0173 METAL-DEPENDENT HYDROLASE MJ1163"/>
    <property type="match status" value="1"/>
</dbReference>
<dbReference type="PANTHER" id="PTHR43546">
    <property type="entry name" value="UPF0173 METAL-DEPENDENT HYDROLASE MJ1163-RELATED"/>
    <property type="match status" value="1"/>
</dbReference>
<accession>A0ABP8K4G7</accession>
<dbReference type="Gene3D" id="3.60.15.10">
    <property type="entry name" value="Ribonuclease Z/Hydroxyacylglutathione hydrolase-like"/>
    <property type="match status" value="1"/>
</dbReference>
<reference evidence="2" key="1">
    <citation type="journal article" date="2019" name="Int. J. Syst. Evol. Microbiol.">
        <title>The Global Catalogue of Microorganisms (GCM) 10K type strain sequencing project: providing services to taxonomists for standard genome sequencing and annotation.</title>
        <authorList>
            <consortium name="The Broad Institute Genomics Platform"/>
            <consortium name="The Broad Institute Genome Sequencing Center for Infectious Disease"/>
            <person name="Wu L."/>
            <person name="Ma J."/>
        </authorList>
    </citation>
    <scope>NUCLEOTIDE SEQUENCE [LARGE SCALE GENOMIC DNA]</scope>
    <source>
        <strain evidence="2">JCM 17738</strain>
    </source>
</reference>
<dbReference type="InterPro" id="IPR050114">
    <property type="entry name" value="UPF0173_UPF0282_UlaG_hydrolase"/>
</dbReference>
<dbReference type="GO" id="GO:0016787">
    <property type="term" value="F:hydrolase activity"/>
    <property type="evidence" value="ECO:0007669"/>
    <property type="project" value="UniProtKB-KW"/>
</dbReference>
<proteinExistence type="predicted"/>
<keyword evidence="2" id="KW-1185">Reference proteome</keyword>
<dbReference type="Pfam" id="PF13483">
    <property type="entry name" value="Lactamase_B_3"/>
    <property type="match status" value="1"/>
</dbReference>
<dbReference type="InterPro" id="IPR036866">
    <property type="entry name" value="RibonucZ/Hydroxyglut_hydro"/>
</dbReference>
<dbReference type="Proteomes" id="UP001500390">
    <property type="component" value="Unassembled WGS sequence"/>
</dbReference>
<name>A0ABP8K4G7_9MICO</name>
<keyword evidence="1" id="KW-0378">Hydrolase</keyword>
<comment type="caution">
    <text evidence="1">The sequence shown here is derived from an EMBL/GenBank/DDBJ whole genome shotgun (WGS) entry which is preliminary data.</text>
</comment>
<protein>
    <submittedName>
        <fullName evidence="1">MBL fold hydrolase</fullName>
    </submittedName>
</protein>
<dbReference type="RefSeq" id="WP_159898798.1">
    <property type="nucleotide sequence ID" value="NZ_BAABFX010000037.1"/>
</dbReference>
<dbReference type="EMBL" id="BAABFX010000037">
    <property type="protein sequence ID" value="GAA4400049.1"/>
    <property type="molecule type" value="Genomic_DNA"/>
</dbReference>
<organism evidence="1 2">
    <name type="scientific">Ornithinibacter aureus</name>
    <dbReference type="NCBI Taxonomy" id="622664"/>
    <lineage>
        <taxon>Bacteria</taxon>
        <taxon>Bacillati</taxon>
        <taxon>Actinomycetota</taxon>
        <taxon>Actinomycetes</taxon>
        <taxon>Micrococcales</taxon>
        <taxon>Intrasporangiaceae</taxon>
        <taxon>Ornithinibacter</taxon>
    </lineage>
</organism>